<dbReference type="AlphaFoldDB" id="A0A2C6MGR7"/>
<name>A0A2C6MGR7_9FIRM</name>
<sequence length="99" mass="11546">MAKKRVHELAKELNIENKDLINKLVEMGISVKSHMSALEDNDIQKVVMEYGKKKNPVRENKTEPMTKQNPNERGRGQGMEGKKERDQLFRPDNAKVRDW</sequence>
<dbReference type="Proteomes" id="UP000222564">
    <property type="component" value="Unassembled WGS sequence"/>
</dbReference>
<organism evidence="3 4">
    <name type="scientific">Desulforamulus profundi</name>
    <dbReference type="NCBI Taxonomy" id="1383067"/>
    <lineage>
        <taxon>Bacteria</taxon>
        <taxon>Bacillati</taxon>
        <taxon>Bacillota</taxon>
        <taxon>Clostridia</taxon>
        <taxon>Eubacteriales</taxon>
        <taxon>Peptococcaceae</taxon>
        <taxon>Desulforamulus</taxon>
    </lineage>
</organism>
<feature type="domain" description="Translation initiation factor IF-2 N-terminal" evidence="2">
    <location>
        <begin position="1"/>
        <end position="52"/>
    </location>
</feature>
<dbReference type="InterPro" id="IPR006847">
    <property type="entry name" value="IF2_N"/>
</dbReference>
<evidence type="ECO:0000313" key="4">
    <source>
        <dbReference type="Proteomes" id="UP000222564"/>
    </source>
</evidence>
<comment type="caution">
    <text evidence="3">The sequence shown here is derived from an EMBL/GenBank/DDBJ whole genome shotgun (WGS) entry which is preliminary data.</text>
</comment>
<evidence type="ECO:0000256" key="1">
    <source>
        <dbReference type="SAM" id="MobiDB-lite"/>
    </source>
</evidence>
<protein>
    <recommendedName>
        <fullName evidence="2">Translation initiation factor IF-2 N-terminal domain-containing protein</fullName>
    </recommendedName>
</protein>
<feature type="region of interest" description="Disordered" evidence="1">
    <location>
        <begin position="52"/>
        <end position="99"/>
    </location>
</feature>
<evidence type="ECO:0000313" key="3">
    <source>
        <dbReference type="EMBL" id="PHJ38915.1"/>
    </source>
</evidence>
<keyword evidence="4" id="KW-1185">Reference proteome</keyword>
<proteinExistence type="predicted"/>
<accession>A0A2C6MGR7</accession>
<dbReference type="Gene3D" id="1.10.10.2480">
    <property type="match status" value="1"/>
</dbReference>
<dbReference type="RefSeq" id="WP_238472922.1">
    <property type="nucleotide sequence ID" value="NZ_AWQQ01000040.1"/>
</dbReference>
<dbReference type="Pfam" id="PF04760">
    <property type="entry name" value="IF2_N"/>
    <property type="match status" value="1"/>
</dbReference>
<evidence type="ECO:0000259" key="2">
    <source>
        <dbReference type="Pfam" id="PF04760"/>
    </source>
</evidence>
<gene>
    <name evidence="3" type="ORF">P378_06290</name>
</gene>
<dbReference type="EMBL" id="AWQQ01000040">
    <property type="protein sequence ID" value="PHJ38915.1"/>
    <property type="molecule type" value="Genomic_DNA"/>
</dbReference>
<reference evidence="3 4" key="1">
    <citation type="submission" date="2013-09" db="EMBL/GenBank/DDBJ databases">
        <title>Biodegradation of hydrocarbons in the deep terrestrial subsurface : characterization of a microbial consortium composed of two Desulfotomaculum species originating from a deep geological formation.</title>
        <authorList>
            <person name="Aullo T."/>
            <person name="Berlendis S."/>
            <person name="Lascourreges J.-F."/>
            <person name="Dessort D."/>
            <person name="Saint-Laurent S."/>
            <person name="Schraauwers B."/>
            <person name="Mas J."/>
            <person name="Magot M."/>
            <person name="Ranchou-Peyruse A."/>
        </authorList>
    </citation>
    <scope>NUCLEOTIDE SEQUENCE [LARGE SCALE GENOMIC DNA]</scope>
    <source>
        <strain evidence="3 4">Bs107</strain>
    </source>
</reference>